<gene>
    <name evidence="2" type="ORF">METZ01_LOCUS387610</name>
</gene>
<proteinExistence type="predicted"/>
<accession>A0A382UKE6</accession>
<dbReference type="Pfam" id="PF06662">
    <property type="entry name" value="C5-epim_C"/>
    <property type="match status" value="1"/>
</dbReference>
<reference evidence="2" key="1">
    <citation type="submission" date="2018-05" db="EMBL/GenBank/DDBJ databases">
        <authorList>
            <person name="Lanie J.A."/>
            <person name="Ng W.-L."/>
            <person name="Kazmierczak K.M."/>
            <person name="Andrzejewski T.M."/>
            <person name="Davidsen T.M."/>
            <person name="Wayne K.J."/>
            <person name="Tettelin H."/>
            <person name="Glass J.I."/>
            <person name="Rusch D."/>
            <person name="Podicherti R."/>
            <person name="Tsui H.-C.T."/>
            <person name="Winkler M.E."/>
        </authorList>
    </citation>
    <scope>NUCLEOTIDE SEQUENCE</scope>
</reference>
<organism evidence="2">
    <name type="scientific">marine metagenome</name>
    <dbReference type="NCBI Taxonomy" id="408172"/>
    <lineage>
        <taxon>unclassified sequences</taxon>
        <taxon>metagenomes</taxon>
        <taxon>ecological metagenomes</taxon>
    </lineage>
</organism>
<sequence length="257" mass="30518">MNRIKYWHRIVKAYLLPTTSQLSFWHGTPEINPVPDLEYPKPYYMKFHYKAKYDGHFDEQGIPMLDYHGSIGLQYNPIAIAQYGLGNYNLYLDNNDIENLNKFYAVADWLTESLKPNQKDVYVWNHYFDFEYRDTLKSPWYSGLAQGLGLSVLARAYQESNEQKYLEAHKKAWISMTKKIDEGGVIDIDKDGNYWIEEYIVNPPTHILNGFIWALWGVYDSWKILEIELAEDLLKKCYRTLEKNIEKYDHGYWSLHD</sequence>
<dbReference type="EMBL" id="UINC01144932">
    <property type="protein sequence ID" value="SVD34756.1"/>
    <property type="molecule type" value="Genomic_DNA"/>
</dbReference>
<name>A0A382UKE6_9ZZZZ</name>
<dbReference type="GO" id="GO:0015012">
    <property type="term" value="P:heparan sulfate proteoglycan biosynthetic process"/>
    <property type="evidence" value="ECO:0007669"/>
    <property type="project" value="InterPro"/>
</dbReference>
<dbReference type="AlphaFoldDB" id="A0A382UKE6"/>
<dbReference type="InterPro" id="IPR039721">
    <property type="entry name" value="C5-epimerase"/>
</dbReference>
<evidence type="ECO:0000313" key="2">
    <source>
        <dbReference type="EMBL" id="SVD34756.1"/>
    </source>
</evidence>
<feature type="non-terminal residue" evidence="2">
    <location>
        <position position="257"/>
    </location>
</feature>
<feature type="domain" description="D-glucuronyl C5-epimerase C-terminal" evidence="1">
    <location>
        <begin position="120"/>
        <end position="257"/>
    </location>
</feature>
<dbReference type="InterPro" id="IPR010598">
    <property type="entry name" value="C5-epim_C"/>
</dbReference>
<dbReference type="GO" id="GO:0047464">
    <property type="term" value="F:heparosan-N-sulfate-glucuronate 5-epimerase activity"/>
    <property type="evidence" value="ECO:0007669"/>
    <property type="project" value="InterPro"/>
</dbReference>
<protein>
    <recommendedName>
        <fullName evidence="1">D-glucuronyl C5-epimerase C-terminal domain-containing protein</fullName>
    </recommendedName>
</protein>
<dbReference type="PANTHER" id="PTHR13174:SF3">
    <property type="entry name" value="D-GLUCURONYL C5-EPIMERASE"/>
    <property type="match status" value="1"/>
</dbReference>
<dbReference type="PANTHER" id="PTHR13174">
    <property type="entry name" value="D-GLUCURONYL C5-EPIMERASE"/>
    <property type="match status" value="1"/>
</dbReference>
<dbReference type="GO" id="GO:0005794">
    <property type="term" value="C:Golgi apparatus"/>
    <property type="evidence" value="ECO:0007669"/>
    <property type="project" value="TreeGrafter"/>
</dbReference>
<evidence type="ECO:0000259" key="1">
    <source>
        <dbReference type="Pfam" id="PF06662"/>
    </source>
</evidence>